<dbReference type="AlphaFoldDB" id="E9FXI1"/>
<organism evidence="2 3">
    <name type="scientific">Daphnia pulex</name>
    <name type="common">Water flea</name>
    <dbReference type="NCBI Taxonomy" id="6669"/>
    <lineage>
        <taxon>Eukaryota</taxon>
        <taxon>Metazoa</taxon>
        <taxon>Ecdysozoa</taxon>
        <taxon>Arthropoda</taxon>
        <taxon>Crustacea</taxon>
        <taxon>Branchiopoda</taxon>
        <taxon>Diplostraca</taxon>
        <taxon>Cladocera</taxon>
        <taxon>Anomopoda</taxon>
        <taxon>Daphniidae</taxon>
        <taxon>Daphnia</taxon>
    </lineage>
</organism>
<keyword evidence="1" id="KW-0732">Signal</keyword>
<dbReference type="Proteomes" id="UP000000305">
    <property type="component" value="Unassembled WGS sequence"/>
</dbReference>
<protein>
    <submittedName>
        <fullName evidence="2">Uncharacterized protein</fullName>
    </submittedName>
</protein>
<accession>E9FXI1</accession>
<dbReference type="HOGENOM" id="CLU_1455846_0_0_1"/>
<gene>
    <name evidence="2" type="ORF">DAPPUDRAFT_311650</name>
</gene>
<feature type="chain" id="PRO_5003236913" evidence="1">
    <location>
        <begin position="17"/>
        <end position="186"/>
    </location>
</feature>
<name>E9FXI1_DAPPU</name>
<dbReference type="EMBL" id="GL732526">
    <property type="protein sequence ID" value="EFX88264.1"/>
    <property type="molecule type" value="Genomic_DNA"/>
</dbReference>
<evidence type="ECO:0000313" key="3">
    <source>
        <dbReference type="Proteomes" id="UP000000305"/>
    </source>
</evidence>
<proteinExistence type="predicted"/>
<keyword evidence="3" id="KW-1185">Reference proteome</keyword>
<evidence type="ECO:0000256" key="1">
    <source>
        <dbReference type="SAM" id="SignalP"/>
    </source>
</evidence>
<evidence type="ECO:0000313" key="2">
    <source>
        <dbReference type="EMBL" id="EFX88264.1"/>
    </source>
</evidence>
<dbReference type="OrthoDB" id="6349526at2759"/>
<reference evidence="2 3" key="1">
    <citation type="journal article" date="2011" name="Science">
        <title>The ecoresponsive genome of Daphnia pulex.</title>
        <authorList>
            <person name="Colbourne J.K."/>
            <person name="Pfrender M.E."/>
            <person name="Gilbert D."/>
            <person name="Thomas W.K."/>
            <person name="Tucker A."/>
            <person name="Oakley T.H."/>
            <person name="Tokishita S."/>
            <person name="Aerts A."/>
            <person name="Arnold G.J."/>
            <person name="Basu M.K."/>
            <person name="Bauer D.J."/>
            <person name="Caceres C.E."/>
            <person name="Carmel L."/>
            <person name="Casola C."/>
            <person name="Choi J.H."/>
            <person name="Detter J.C."/>
            <person name="Dong Q."/>
            <person name="Dusheyko S."/>
            <person name="Eads B.D."/>
            <person name="Frohlich T."/>
            <person name="Geiler-Samerotte K.A."/>
            <person name="Gerlach D."/>
            <person name="Hatcher P."/>
            <person name="Jogdeo S."/>
            <person name="Krijgsveld J."/>
            <person name="Kriventseva E.V."/>
            <person name="Kultz D."/>
            <person name="Laforsch C."/>
            <person name="Lindquist E."/>
            <person name="Lopez J."/>
            <person name="Manak J.R."/>
            <person name="Muller J."/>
            <person name="Pangilinan J."/>
            <person name="Patwardhan R.P."/>
            <person name="Pitluck S."/>
            <person name="Pritham E.J."/>
            <person name="Rechtsteiner A."/>
            <person name="Rho M."/>
            <person name="Rogozin I.B."/>
            <person name="Sakarya O."/>
            <person name="Salamov A."/>
            <person name="Schaack S."/>
            <person name="Shapiro H."/>
            <person name="Shiga Y."/>
            <person name="Skalitzky C."/>
            <person name="Smith Z."/>
            <person name="Souvorov A."/>
            <person name="Sung W."/>
            <person name="Tang Z."/>
            <person name="Tsuchiya D."/>
            <person name="Tu H."/>
            <person name="Vos H."/>
            <person name="Wang M."/>
            <person name="Wolf Y.I."/>
            <person name="Yamagata H."/>
            <person name="Yamada T."/>
            <person name="Ye Y."/>
            <person name="Shaw J.R."/>
            <person name="Andrews J."/>
            <person name="Crease T.J."/>
            <person name="Tang H."/>
            <person name="Lucas S.M."/>
            <person name="Robertson H.M."/>
            <person name="Bork P."/>
            <person name="Koonin E.V."/>
            <person name="Zdobnov E.M."/>
            <person name="Grigoriev I.V."/>
            <person name="Lynch M."/>
            <person name="Boore J.L."/>
        </authorList>
    </citation>
    <scope>NUCLEOTIDE SEQUENCE [LARGE SCALE GENOMIC DNA]</scope>
</reference>
<dbReference type="PhylomeDB" id="E9FXI1"/>
<sequence>MLPIVIVACLATMAMSAPTETRPTTTIVADGPEGRLLEAEEPGKGFWGYISSETDDGQVELQTMDGKTITTRLNQLSVSPAVLPGAYPYPMSPIAPGYGYRYFPGNTFPVYYPFYQQGQYDFDGNLETKSDAEELYEVINVNGDGTRQTPTPTPNPLAPLFNTIITMNNVQMTALTLANIFMLMTG</sequence>
<feature type="signal peptide" evidence="1">
    <location>
        <begin position="1"/>
        <end position="16"/>
    </location>
</feature>
<dbReference type="KEGG" id="dpx:DAPPUDRAFT_311650"/>
<dbReference type="InParanoid" id="E9FXI1"/>